<dbReference type="GO" id="GO:0045437">
    <property type="term" value="F:uridine nucleosidase activity"/>
    <property type="evidence" value="ECO:0007669"/>
    <property type="project" value="UniProtKB-EC"/>
</dbReference>
<dbReference type="CDD" id="cd02650">
    <property type="entry name" value="nuc_hydro_CaPnhB"/>
    <property type="match status" value="1"/>
</dbReference>
<evidence type="ECO:0000259" key="8">
    <source>
        <dbReference type="Pfam" id="PF01156"/>
    </source>
</evidence>
<keyword evidence="3" id="KW-0963">Cytoplasm</keyword>
<dbReference type="FunFam" id="3.90.245.10:FF:000004">
    <property type="entry name" value="Probable uridine nucleosidase 1"/>
    <property type="match status" value="1"/>
</dbReference>
<feature type="domain" description="Inosine/uridine-preferring nucleoside hydrolase" evidence="8">
    <location>
        <begin position="15"/>
        <end position="317"/>
    </location>
</feature>
<dbReference type="GO" id="GO:0006152">
    <property type="term" value="P:purine nucleoside catabolic process"/>
    <property type="evidence" value="ECO:0007669"/>
    <property type="project" value="UniProtKB-ARBA"/>
</dbReference>
<comment type="catalytic activity">
    <reaction evidence="6">
        <text>uridine + H2O = D-ribose + uracil</text>
        <dbReference type="Rhea" id="RHEA:15577"/>
        <dbReference type="ChEBI" id="CHEBI:15377"/>
        <dbReference type="ChEBI" id="CHEBI:16704"/>
        <dbReference type="ChEBI" id="CHEBI:17568"/>
        <dbReference type="ChEBI" id="CHEBI:47013"/>
        <dbReference type="EC" id="3.2.2.3"/>
    </reaction>
</comment>
<evidence type="ECO:0000313" key="10">
    <source>
        <dbReference type="Proteomes" id="UP001633002"/>
    </source>
</evidence>
<dbReference type="GO" id="GO:0046983">
    <property type="term" value="F:protein dimerization activity"/>
    <property type="evidence" value="ECO:0007669"/>
    <property type="project" value="UniProtKB-ARBA"/>
</dbReference>
<dbReference type="SUPFAM" id="SSF53590">
    <property type="entry name" value="Nucleoside hydrolase"/>
    <property type="match status" value="1"/>
</dbReference>
<keyword evidence="5" id="KW-0326">Glycosidase</keyword>
<sequence length="331" mass="35635">MPPAFTVMGASKKKIIIDTDPGIDDAMAILLAFESPELEVIGLTTTYGNVRTQMATYNALHLCDVGGRDDIPVAQGLETSLRGEVKNRIADFVHGNDGLGNTNPAPPKRSAIAQSAPEFLIQKCKELPGEITIVALGPLTNIAKAVEDDPTFVKNVGQIIILGGAFMVNGNVNPAAEANVFGDPEAADIVFTCGADIVVIGINITHQVYFTDKEMEEVRDSKGKYGGYLYKASKFYFDYHHSSYDIDAIYLHDPTTMVAAIDPSLFTYSTGVVRVQTDGICRGLTVFNNTTKKWAETTAWCNLPPVKVAVTVDAPAVTKLVKDRLMGLASS</sequence>
<dbReference type="InterPro" id="IPR001910">
    <property type="entry name" value="Inosine/uridine_hydrolase_dom"/>
</dbReference>
<evidence type="ECO:0000256" key="4">
    <source>
        <dbReference type="ARBA" id="ARBA00022801"/>
    </source>
</evidence>
<comment type="caution">
    <text evidence="9">The sequence shown here is derived from an EMBL/GenBank/DDBJ whole genome shotgun (WGS) entry which is preliminary data.</text>
</comment>
<dbReference type="EMBL" id="JBJQOH010000008">
    <property type="protein sequence ID" value="KAL3676184.1"/>
    <property type="molecule type" value="Genomic_DNA"/>
</dbReference>
<dbReference type="InterPro" id="IPR023186">
    <property type="entry name" value="IUNH"/>
</dbReference>
<evidence type="ECO:0000256" key="6">
    <source>
        <dbReference type="ARBA" id="ARBA00051638"/>
    </source>
</evidence>
<dbReference type="GO" id="GO:0042454">
    <property type="term" value="P:ribonucleoside catabolic process"/>
    <property type="evidence" value="ECO:0007669"/>
    <property type="project" value="UniProtKB-ARBA"/>
</dbReference>
<proteinExistence type="inferred from homology"/>
<dbReference type="InterPro" id="IPR036452">
    <property type="entry name" value="Ribo_hydro-like"/>
</dbReference>
<evidence type="ECO:0000313" key="9">
    <source>
        <dbReference type="EMBL" id="KAL3676184.1"/>
    </source>
</evidence>
<gene>
    <name evidence="9" type="ORF">R1sor_026132</name>
</gene>
<dbReference type="Gene3D" id="3.90.245.10">
    <property type="entry name" value="Ribonucleoside hydrolase-like"/>
    <property type="match status" value="1"/>
</dbReference>
<dbReference type="PANTHER" id="PTHR12304:SF4">
    <property type="entry name" value="URIDINE NUCLEOSIDASE"/>
    <property type="match status" value="1"/>
</dbReference>
<dbReference type="EC" id="3.2.2.3" evidence="7"/>
<accession>A0ABD3GCK8</accession>
<dbReference type="GO" id="GO:0005829">
    <property type="term" value="C:cytosol"/>
    <property type="evidence" value="ECO:0007669"/>
    <property type="project" value="UniProtKB-ARBA"/>
</dbReference>
<evidence type="ECO:0000256" key="2">
    <source>
        <dbReference type="ARBA" id="ARBA00009176"/>
    </source>
</evidence>
<dbReference type="Proteomes" id="UP001633002">
    <property type="component" value="Unassembled WGS sequence"/>
</dbReference>
<evidence type="ECO:0000256" key="5">
    <source>
        <dbReference type="ARBA" id="ARBA00023295"/>
    </source>
</evidence>
<protein>
    <recommendedName>
        <fullName evidence="7">uridine nucleosidase</fullName>
        <ecNumber evidence="7">3.2.2.3</ecNumber>
    </recommendedName>
</protein>
<keyword evidence="4" id="KW-0378">Hydrolase</keyword>
<name>A0ABD3GCK8_9MARC</name>
<evidence type="ECO:0000256" key="3">
    <source>
        <dbReference type="ARBA" id="ARBA00022490"/>
    </source>
</evidence>
<comment type="subcellular location">
    <subcellularLocation>
        <location evidence="1">Cytoplasm</location>
    </subcellularLocation>
</comment>
<dbReference type="GO" id="GO:0047724">
    <property type="term" value="F:inosine nucleosidase activity"/>
    <property type="evidence" value="ECO:0007669"/>
    <property type="project" value="UniProtKB-ARBA"/>
</dbReference>
<organism evidence="9 10">
    <name type="scientific">Riccia sorocarpa</name>
    <dbReference type="NCBI Taxonomy" id="122646"/>
    <lineage>
        <taxon>Eukaryota</taxon>
        <taxon>Viridiplantae</taxon>
        <taxon>Streptophyta</taxon>
        <taxon>Embryophyta</taxon>
        <taxon>Marchantiophyta</taxon>
        <taxon>Marchantiopsida</taxon>
        <taxon>Marchantiidae</taxon>
        <taxon>Marchantiales</taxon>
        <taxon>Ricciaceae</taxon>
        <taxon>Riccia</taxon>
    </lineage>
</organism>
<evidence type="ECO:0000256" key="1">
    <source>
        <dbReference type="ARBA" id="ARBA00004496"/>
    </source>
</evidence>
<evidence type="ECO:0000256" key="7">
    <source>
        <dbReference type="ARBA" id="ARBA00066757"/>
    </source>
</evidence>
<reference evidence="9 10" key="1">
    <citation type="submission" date="2024-09" db="EMBL/GenBank/DDBJ databases">
        <title>Chromosome-scale assembly of Riccia sorocarpa.</title>
        <authorList>
            <person name="Paukszto L."/>
        </authorList>
    </citation>
    <scope>NUCLEOTIDE SEQUENCE [LARGE SCALE GENOMIC DNA]</scope>
    <source>
        <strain evidence="9">LP-2024</strain>
        <tissue evidence="9">Aerial parts of the thallus</tissue>
    </source>
</reference>
<dbReference type="Pfam" id="PF01156">
    <property type="entry name" value="IU_nuc_hydro"/>
    <property type="match status" value="1"/>
</dbReference>
<comment type="similarity">
    <text evidence="2">Belongs to the IUNH family.</text>
</comment>
<dbReference type="AlphaFoldDB" id="A0ABD3GCK8"/>
<dbReference type="PANTHER" id="PTHR12304">
    <property type="entry name" value="INOSINE-URIDINE PREFERRING NUCLEOSIDE HYDROLASE"/>
    <property type="match status" value="1"/>
</dbReference>
<keyword evidence="10" id="KW-1185">Reference proteome</keyword>